<sequence length="176" mass="20543">MYILKVGVWNVVSVRQGNVDSRNEFAKLFFDDLFETANVKKSFYVANKNEQEEEEEGDDVVVMKAKNENDLQALGVFDPDCHVFEWKTHEEIYLYEDKKLDVSHTNEPSFHGIRTDFISQRRCDALIVLNLLLGNITHGEDQKVQIKRQFEQHFAQCAELYPYCNFNFSVDVPIVI</sequence>
<evidence type="ECO:0000313" key="2">
    <source>
        <dbReference type="Proteomes" id="UP000023152"/>
    </source>
</evidence>
<reference evidence="1 2" key="1">
    <citation type="journal article" date="2013" name="Curr. Biol.">
        <title>The Genome of the Foraminiferan Reticulomyxa filosa.</title>
        <authorList>
            <person name="Glockner G."/>
            <person name="Hulsmann N."/>
            <person name="Schleicher M."/>
            <person name="Noegel A.A."/>
            <person name="Eichinger L."/>
            <person name="Gallinger C."/>
            <person name="Pawlowski J."/>
            <person name="Sierra R."/>
            <person name="Euteneuer U."/>
            <person name="Pillet L."/>
            <person name="Moustafa A."/>
            <person name="Platzer M."/>
            <person name="Groth M."/>
            <person name="Szafranski K."/>
            <person name="Schliwa M."/>
        </authorList>
    </citation>
    <scope>NUCLEOTIDE SEQUENCE [LARGE SCALE GENOMIC DNA]</scope>
</reference>
<feature type="non-terminal residue" evidence="1">
    <location>
        <position position="176"/>
    </location>
</feature>
<name>X6NLZ6_RETFI</name>
<keyword evidence="2" id="KW-1185">Reference proteome</keyword>
<protein>
    <submittedName>
        <fullName evidence="1">Uncharacterized protein</fullName>
    </submittedName>
</protein>
<comment type="caution">
    <text evidence="1">The sequence shown here is derived from an EMBL/GenBank/DDBJ whole genome shotgun (WGS) entry which is preliminary data.</text>
</comment>
<gene>
    <name evidence="1" type="ORF">RFI_10760</name>
</gene>
<accession>X6NLZ6</accession>
<dbReference type="AlphaFoldDB" id="X6NLZ6"/>
<dbReference type="Proteomes" id="UP000023152">
    <property type="component" value="Unassembled WGS sequence"/>
</dbReference>
<evidence type="ECO:0000313" key="1">
    <source>
        <dbReference type="EMBL" id="ETO26377.1"/>
    </source>
</evidence>
<organism evidence="1 2">
    <name type="scientific">Reticulomyxa filosa</name>
    <dbReference type="NCBI Taxonomy" id="46433"/>
    <lineage>
        <taxon>Eukaryota</taxon>
        <taxon>Sar</taxon>
        <taxon>Rhizaria</taxon>
        <taxon>Retaria</taxon>
        <taxon>Foraminifera</taxon>
        <taxon>Monothalamids</taxon>
        <taxon>Reticulomyxidae</taxon>
        <taxon>Reticulomyxa</taxon>
    </lineage>
</organism>
<proteinExistence type="predicted"/>
<dbReference type="EMBL" id="ASPP01007904">
    <property type="protein sequence ID" value="ETO26377.1"/>
    <property type="molecule type" value="Genomic_DNA"/>
</dbReference>